<dbReference type="GO" id="GO:0008270">
    <property type="term" value="F:zinc ion binding"/>
    <property type="evidence" value="ECO:0007669"/>
    <property type="project" value="UniProtKB-KW"/>
</dbReference>
<name>A0AA36DDG6_9BILA</name>
<dbReference type="EMBL" id="CATQJA010002706">
    <property type="protein sequence ID" value="CAJ0585729.1"/>
    <property type="molecule type" value="Genomic_DNA"/>
</dbReference>
<dbReference type="InterPro" id="IPR036236">
    <property type="entry name" value="Znf_C2H2_sf"/>
</dbReference>
<evidence type="ECO:0000259" key="4">
    <source>
        <dbReference type="Pfam" id="PF02892"/>
    </source>
</evidence>
<dbReference type="InterPro" id="IPR003656">
    <property type="entry name" value="Znf_BED"/>
</dbReference>
<dbReference type="AlphaFoldDB" id="A0AA36DDG6"/>
<keyword evidence="3" id="KW-0862">Zinc</keyword>
<dbReference type="Pfam" id="PF02892">
    <property type="entry name" value="zf-BED"/>
    <property type="match status" value="1"/>
</dbReference>
<feature type="non-terminal residue" evidence="5">
    <location>
        <position position="1"/>
    </location>
</feature>
<comment type="caution">
    <text evidence="5">The sequence shown here is derived from an EMBL/GenBank/DDBJ whole genome shotgun (WGS) entry which is preliminary data.</text>
</comment>
<proteinExistence type="predicted"/>
<evidence type="ECO:0000313" key="5">
    <source>
        <dbReference type="EMBL" id="CAJ0585729.1"/>
    </source>
</evidence>
<dbReference type="SUPFAM" id="SSF57667">
    <property type="entry name" value="beta-beta-alpha zinc fingers"/>
    <property type="match status" value="1"/>
</dbReference>
<dbReference type="GO" id="GO:0003677">
    <property type="term" value="F:DNA binding"/>
    <property type="evidence" value="ECO:0007669"/>
    <property type="project" value="InterPro"/>
</dbReference>
<keyword evidence="6" id="KW-1185">Reference proteome</keyword>
<accession>A0AA36DDG6</accession>
<evidence type="ECO:0000313" key="6">
    <source>
        <dbReference type="Proteomes" id="UP001177023"/>
    </source>
</evidence>
<gene>
    <name evidence="5" type="ORF">MSPICULIGERA_LOCUS23741</name>
</gene>
<keyword evidence="2" id="KW-0863">Zinc-finger</keyword>
<evidence type="ECO:0000256" key="2">
    <source>
        <dbReference type="ARBA" id="ARBA00022771"/>
    </source>
</evidence>
<feature type="domain" description="BED-type" evidence="4">
    <location>
        <begin position="42"/>
        <end position="79"/>
    </location>
</feature>
<dbReference type="Proteomes" id="UP001177023">
    <property type="component" value="Unassembled WGS sequence"/>
</dbReference>
<sequence>MSETPNGSENDFSNYQQDEAQFSNEGAEPTAKRTKLSQASGIWAAFTRVDMRNVCDFCGQSFSASSTRNAWTHMKNRHPDLYAELLARKPEKPEAPARAPVPIPRAAPSYSDQQLWMGLASINVMPDAFLENQFFQTWAMQNGVRLPSAEILDQVAEEVRTDRLPELIHRLAMAQSVALTMGKLRFNQDSALKAIMAHFLQNGERRVLLLRLLDQNLVESTEGVVQGIIQEHGLMGKVCAIVTDGDTAVSEDVSLPRVICGVQILCTAVGKLLEPLSGLINKVGNLGLWNDDPENNQNW</sequence>
<dbReference type="SMART" id="SM00614">
    <property type="entry name" value="ZnF_BED"/>
    <property type="match status" value="1"/>
</dbReference>
<organism evidence="5 6">
    <name type="scientific">Mesorhabditis spiculigera</name>
    <dbReference type="NCBI Taxonomy" id="96644"/>
    <lineage>
        <taxon>Eukaryota</taxon>
        <taxon>Metazoa</taxon>
        <taxon>Ecdysozoa</taxon>
        <taxon>Nematoda</taxon>
        <taxon>Chromadorea</taxon>
        <taxon>Rhabditida</taxon>
        <taxon>Rhabditina</taxon>
        <taxon>Rhabditomorpha</taxon>
        <taxon>Rhabditoidea</taxon>
        <taxon>Rhabditidae</taxon>
        <taxon>Mesorhabditinae</taxon>
        <taxon>Mesorhabditis</taxon>
    </lineage>
</organism>
<reference evidence="5" key="1">
    <citation type="submission" date="2023-06" db="EMBL/GenBank/DDBJ databases">
        <authorList>
            <person name="Delattre M."/>
        </authorList>
    </citation>
    <scope>NUCLEOTIDE SEQUENCE</scope>
    <source>
        <strain evidence="5">AF72</strain>
    </source>
</reference>
<keyword evidence="1" id="KW-0479">Metal-binding</keyword>
<evidence type="ECO:0000256" key="3">
    <source>
        <dbReference type="ARBA" id="ARBA00022833"/>
    </source>
</evidence>
<protein>
    <recommendedName>
        <fullName evidence="4">BED-type domain-containing protein</fullName>
    </recommendedName>
</protein>
<evidence type="ECO:0000256" key="1">
    <source>
        <dbReference type="ARBA" id="ARBA00022723"/>
    </source>
</evidence>